<keyword evidence="4 7" id="KW-0238">DNA-binding</keyword>
<proteinExistence type="predicted"/>
<evidence type="ECO:0000256" key="3">
    <source>
        <dbReference type="ARBA" id="ARBA00023015"/>
    </source>
</evidence>
<evidence type="ECO:0000256" key="6">
    <source>
        <dbReference type="PROSITE-ProRule" id="PRU00169"/>
    </source>
</evidence>
<dbReference type="PROSITE" id="PS50110">
    <property type="entry name" value="RESPONSE_REGULATORY"/>
    <property type="match status" value="1"/>
</dbReference>
<keyword evidence="3" id="KW-0805">Transcription regulation</keyword>
<dbReference type="SUPFAM" id="SSF52172">
    <property type="entry name" value="CheY-like"/>
    <property type="match status" value="1"/>
</dbReference>
<dbReference type="InterPro" id="IPR036388">
    <property type="entry name" value="WH-like_DNA-bd_sf"/>
</dbReference>
<feature type="modified residue" description="4-aspartylphosphate" evidence="6">
    <location>
        <position position="51"/>
    </location>
</feature>
<dbReference type="OrthoDB" id="9790442at2"/>
<evidence type="ECO:0000313" key="10">
    <source>
        <dbReference type="EMBL" id="AEU37883.1"/>
    </source>
</evidence>
<dbReference type="InterPro" id="IPR001789">
    <property type="entry name" value="Sig_transdc_resp-reg_receiver"/>
</dbReference>
<dbReference type="STRING" id="682795.AciX8_3591"/>
<feature type="domain" description="Response regulatory" evidence="8">
    <location>
        <begin position="2"/>
        <end position="116"/>
    </location>
</feature>
<evidence type="ECO:0000256" key="2">
    <source>
        <dbReference type="ARBA" id="ARBA00023012"/>
    </source>
</evidence>
<keyword evidence="11" id="KW-1185">Reference proteome</keyword>
<evidence type="ECO:0000313" key="11">
    <source>
        <dbReference type="Proteomes" id="UP000007113"/>
    </source>
</evidence>
<evidence type="ECO:0000256" key="5">
    <source>
        <dbReference type="ARBA" id="ARBA00023163"/>
    </source>
</evidence>
<dbReference type="InterPro" id="IPR039420">
    <property type="entry name" value="WalR-like"/>
</dbReference>
<gene>
    <name evidence="10" type="ordered locus">AciX8_3591</name>
</gene>
<dbReference type="InterPro" id="IPR001867">
    <property type="entry name" value="OmpR/PhoB-type_DNA-bd"/>
</dbReference>
<dbReference type="PROSITE" id="PS51755">
    <property type="entry name" value="OMPR_PHOB"/>
    <property type="match status" value="1"/>
</dbReference>
<dbReference type="SMART" id="SM00862">
    <property type="entry name" value="Trans_reg_C"/>
    <property type="match status" value="1"/>
</dbReference>
<evidence type="ECO:0000259" key="8">
    <source>
        <dbReference type="PROSITE" id="PS50110"/>
    </source>
</evidence>
<dbReference type="Pfam" id="PF00072">
    <property type="entry name" value="Response_reg"/>
    <property type="match status" value="1"/>
</dbReference>
<accession>G8NYB7</accession>
<dbReference type="GO" id="GO:0005829">
    <property type="term" value="C:cytosol"/>
    <property type="evidence" value="ECO:0007669"/>
    <property type="project" value="TreeGrafter"/>
</dbReference>
<sequence precursor="true">MNILVVEDNKRIGNILRQGLVEDGHQVVLSQRGDEGRDLLISAPFDVAVLDVMLPGLDGFSVLEQVRAGNCTVPVLMLTAKDTMPDIVHGLNLGADDYLTKPFQIQVFIARIRALGRRGPVLQTKKLITGDLELDTVNRSARRGSDDITLTKKEYAILELLMRRVNQVVTRNQLREVGWSYDAEVSDSSVDFYMHSLRSKIDIKGHDSLIRTVRSLGYSMVGPK</sequence>
<dbReference type="PANTHER" id="PTHR48111">
    <property type="entry name" value="REGULATOR OF RPOS"/>
    <property type="match status" value="1"/>
</dbReference>
<protein>
    <submittedName>
        <fullName evidence="10">Two component transcriptional regulator, winged helix family</fullName>
    </submittedName>
</protein>
<dbReference type="GO" id="GO:0006355">
    <property type="term" value="P:regulation of DNA-templated transcription"/>
    <property type="evidence" value="ECO:0007669"/>
    <property type="project" value="InterPro"/>
</dbReference>
<dbReference type="Gene3D" id="1.10.10.10">
    <property type="entry name" value="Winged helix-like DNA-binding domain superfamily/Winged helix DNA-binding domain"/>
    <property type="match status" value="1"/>
</dbReference>
<dbReference type="HOGENOM" id="CLU_000445_30_1_0"/>
<dbReference type="GO" id="GO:0032993">
    <property type="term" value="C:protein-DNA complex"/>
    <property type="evidence" value="ECO:0007669"/>
    <property type="project" value="TreeGrafter"/>
</dbReference>
<dbReference type="Gene3D" id="6.10.250.690">
    <property type="match status" value="1"/>
</dbReference>
<dbReference type="EMBL" id="CP003130">
    <property type="protein sequence ID" value="AEU37883.1"/>
    <property type="molecule type" value="Genomic_DNA"/>
</dbReference>
<keyword evidence="5" id="KW-0804">Transcription</keyword>
<dbReference type="eggNOG" id="COG0745">
    <property type="taxonomic scope" value="Bacteria"/>
</dbReference>
<keyword evidence="1 6" id="KW-0597">Phosphoprotein</keyword>
<dbReference type="Gene3D" id="3.40.50.2300">
    <property type="match status" value="1"/>
</dbReference>
<dbReference type="GO" id="GO:0000976">
    <property type="term" value="F:transcription cis-regulatory region binding"/>
    <property type="evidence" value="ECO:0007669"/>
    <property type="project" value="TreeGrafter"/>
</dbReference>
<dbReference type="CDD" id="cd00383">
    <property type="entry name" value="trans_reg_C"/>
    <property type="match status" value="1"/>
</dbReference>
<organism evidence="10 11">
    <name type="scientific">Granulicella mallensis (strain ATCC BAA-1857 / DSM 23137 / MP5ACTX8)</name>
    <dbReference type="NCBI Taxonomy" id="682795"/>
    <lineage>
        <taxon>Bacteria</taxon>
        <taxon>Pseudomonadati</taxon>
        <taxon>Acidobacteriota</taxon>
        <taxon>Terriglobia</taxon>
        <taxon>Terriglobales</taxon>
        <taxon>Acidobacteriaceae</taxon>
        <taxon>Granulicella</taxon>
    </lineage>
</organism>
<dbReference type="Proteomes" id="UP000007113">
    <property type="component" value="Chromosome"/>
</dbReference>
<evidence type="ECO:0000259" key="9">
    <source>
        <dbReference type="PROSITE" id="PS51755"/>
    </source>
</evidence>
<dbReference type="CDD" id="cd19935">
    <property type="entry name" value="REC_OmpR_CusR-like"/>
    <property type="match status" value="1"/>
</dbReference>
<keyword evidence="2" id="KW-0902">Two-component regulatory system</keyword>
<feature type="domain" description="OmpR/PhoB-type" evidence="9">
    <location>
        <begin position="124"/>
        <end position="222"/>
    </location>
</feature>
<dbReference type="Pfam" id="PF00486">
    <property type="entry name" value="Trans_reg_C"/>
    <property type="match status" value="1"/>
</dbReference>
<evidence type="ECO:0000256" key="1">
    <source>
        <dbReference type="ARBA" id="ARBA00022553"/>
    </source>
</evidence>
<dbReference type="KEGG" id="gma:AciX8_3591"/>
<evidence type="ECO:0000256" key="7">
    <source>
        <dbReference type="PROSITE-ProRule" id="PRU01091"/>
    </source>
</evidence>
<name>G8NYB7_GRAMM</name>
<dbReference type="SMART" id="SM00448">
    <property type="entry name" value="REC"/>
    <property type="match status" value="1"/>
</dbReference>
<dbReference type="GO" id="GO:0000156">
    <property type="term" value="F:phosphorelay response regulator activity"/>
    <property type="evidence" value="ECO:0007669"/>
    <property type="project" value="TreeGrafter"/>
</dbReference>
<dbReference type="PANTHER" id="PTHR48111:SF22">
    <property type="entry name" value="REGULATOR OF RPOS"/>
    <property type="match status" value="1"/>
</dbReference>
<dbReference type="RefSeq" id="WP_014266757.1">
    <property type="nucleotide sequence ID" value="NC_016631.1"/>
</dbReference>
<evidence type="ECO:0000256" key="4">
    <source>
        <dbReference type="ARBA" id="ARBA00023125"/>
    </source>
</evidence>
<dbReference type="AlphaFoldDB" id="G8NYB7"/>
<dbReference type="InterPro" id="IPR011006">
    <property type="entry name" value="CheY-like_superfamily"/>
</dbReference>
<reference evidence="10 11" key="1">
    <citation type="submission" date="2011-11" db="EMBL/GenBank/DDBJ databases">
        <title>Complete sequence of Granulicella mallensis MP5ACTX8.</title>
        <authorList>
            <consortium name="US DOE Joint Genome Institute"/>
            <person name="Lucas S."/>
            <person name="Copeland A."/>
            <person name="Lapidus A."/>
            <person name="Cheng J.-F."/>
            <person name="Goodwin L."/>
            <person name="Pitluck S."/>
            <person name="Peters L."/>
            <person name="Lu M."/>
            <person name="Detter J.C."/>
            <person name="Han C."/>
            <person name="Tapia R."/>
            <person name="Land M."/>
            <person name="Hauser L."/>
            <person name="Kyrpides N."/>
            <person name="Ivanova N."/>
            <person name="Mikhailova N."/>
            <person name="Pagani I."/>
            <person name="Rawat S."/>
            <person name="Mannisto M."/>
            <person name="Haggblom M."/>
            <person name="Woyke T."/>
        </authorList>
    </citation>
    <scope>NUCLEOTIDE SEQUENCE [LARGE SCALE GENOMIC DNA]</scope>
    <source>
        <strain evidence="11">ATCC BAA-1857 / DSM 23137 / MP5ACTX8</strain>
    </source>
</reference>
<feature type="DNA-binding region" description="OmpR/PhoB-type" evidence="7">
    <location>
        <begin position="124"/>
        <end position="222"/>
    </location>
</feature>